<dbReference type="GO" id="GO:0008234">
    <property type="term" value="F:cysteine-type peptidase activity"/>
    <property type="evidence" value="ECO:0007669"/>
    <property type="project" value="UniProtKB-KW"/>
</dbReference>
<dbReference type="RefSeq" id="WP_127906447.1">
    <property type="nucleotide sequence ID" value="NZ_RQXX01000003.1"/>
</dbReference>
<evidence type="ECO:0000256" key="4">
    <source>
        <dbReference type="ARBA" id="ARBA00022807"/>
    </source>
</evidence>
<keyword evidence="2" id="KW-0645">Protease</keyword>
<dbReference type="PROSITE" id="PS51935">
    <property type="entry name" value="NLPC_P60"/>
    <property type="match status" value="1"/>
</dbReference>
<dbReference type="InterPro" id="IPR000064">
    <property type="entry name" value="NLP_P60_dom"/>
</dbReference>
<dbReference type="PANTHER" id="PTHR47359">
    <property type="entry name" value="PEPTIDOGLYCAN DL-ENDOPEPTIDASE CWLO"/>
    <property type="match status" value="1"/>
</dbReference>
<proteinExistence type="inferred from homology"/>
<dbReference type="GO" id="GO:0006508">
    <property type="term" value="P:proteolysis"/>
    <property type="evidence" value="ECO:0007669"/>
    <property type="project" value="UniProtKB-KW"/>
</dbReference>
<dbReference type="PANTHER" id="PTHR47359:SF3">
    <property type="entry name" value="NLP_P60 DOMAIN-CONTAINING PROTEIN-RELATED"/>
    <property type="match status" value="1"/>
</dbReference>
<dbReference type="InterPro" id="IPR038765">
    <property type="entry name" value="Papain-like_cys_pep_sf"/>
</dbReference>
<evidence type="ECO:0000313" key="7">
    <source>
        <dbReference type="Proteomes" id="UP000285908"/>
    </source>
</evidence>
<comment type="caution">
    <text evidence="6">The sequence shown here is derived from an EMBL/GenBank/DDBJ whole genome shotgun (WGS) entry which is preliminary data.</text>
</comment>
<dbReference type="InterPro" id="IPR051794">
    <property type="entry name" value="PG_Endopeptidase_C40"/>
</dbReference>
<dbReference type="InterPro" id="IPR041382">
    <property type="entry name" value="SH3_16"/>
</dbReference>
<dbReference type="AlphaFoldDB" id="A0A438AGF1"/>
<dbReference type="Pfam" id="PF18348">
    <property type="entry name" value="SH3_16"/>
    <property type="match status" value="1"/>
</dbReference>
<evidence type="ECO:0000256" key="1">
    <source>
        <dbReference type="ARBA" id="ARBA00007074"/>
    </source>
</evidence>
<comment type="similarity">
    <text evidence="1">Belongs to the peptidase C40 family.</text>
</comment>
<evidence type="ECO:0000256" key="3">
    <source>
        <dbReference type="ARBA" id="ARBA00022801"/>
    </source>
</evidence>
<dbReference type="Gene3D" id="3.90.1720.10">
    <property type="entry name" value="endopeptidase domain like (from Nostoc punctiforme)"/>
    <property type="match status" value="1"/>
</dbReference>
<sequence length="291" mass="30287">MSDRRLTPANGRVAALRLRGQVAAASFVAGVAAAVARPQAFLHAAPHGPRDRELIFGDAVTVYERRGGWAFVESAKDGYCGYVAEAALGAPVDADHAVAVRQTHLYPAPDLKRPPLLALPYGARLRRVTEGKTTGATGATGGGAAGWVAVAAGGWRGMVPESHLRPLVTPAPDRVAEAERFLGTPYLWAGNTGWGIDCSGLVQVSALAAGLACPGDSDLQEQVVGTALAPDAAPRRGDLVFWKGHVAIMADDTRLLHANAHAMAVAYEGYADACARISAQGGGEVTTRRRV</sequence>
<feature type="domain" description="NlpC/P60" evidence="5">
    <location>
        <begin position="168"/>
        <end position="291"/>
    </location>
</feature>
<evidence type="ECO:0000313" key="6">
    <source>
        <dbReference type="EMBL" id="RVV97782.1"/>
    </source>
</evidence>
<gene>
    <name evidence="6" type="ORF">EKE94_09860</name>
</gene>
<protein>
    <submittedName>
        <fullName evidence="6">NlpC/P60 family protein</fullName>
    </submittedName>
</protein>
<dbReference type="Pfam" id="PF00877">
    <property type="entry name" value="NLPC_P60"/>
    <property type="match status" value="1"/>
</dbReference>
<organism evidence="6 7">
    <name type="scientific">Mesobaculum littorinae</name>
    <dbReference type="NCBI Taxonomy" id="2486419"/>
    <lineage>
        <taxon>Bacteria</taxon>
        <taxon>Pseudomonadati</taxon>
        <taxon>Pseudomonadota</taxon>
        <taxon>Alphaproteobacteria</taxon>
        <taxon>Rhodobacterales</taxon>
        <taxon>Roseobacteraceae</taxon>
        <taxon>Mesobaculum</taxon>
    </lineage>
</organism>
<evidence type="ECO:0000259" key="5">
    <source>
        <dbReference type="PROSITE" id="PS51935"/>
    </source>
</evidence>
<keyword evidence="3" id="KW-0378">Hydrolase</keyword>
<dbReference type="Proteomes" id="UP000285908">
    <property type="component" value="Unassembled WGS sequence"/>
</dbReference>
<keyword evidence="4" id="KW-0788">Thiol protease</keyword>
<name>A0A438AGF1_9RHOB</name>
<dbReference type="OrthoDB" id="9813368at2"/>
<keyword evidence="7" id="KW-1185">Reference proteome</keyword>
<reference evidence="6 7" key="1">
    <citation type="submission" date="2018-11" db="EMBL/GenBank/DDBJ databases">
        <title>Mesobaculum littorinae gen. nov., sp. nov., isolated from Littorina scabra that represents a novel genus of the order Rhodobacteraceae.</title>
        <authorList>
            <person name="Li F."/>
        </authorList>
    </citation>
    <scope>NUCLEOTIDE SEQUENCE [LARGE SCALE GENOMIC DNA]</scope>
    <source>
        <strain evidence="6 7">M0103</strain>
    </source>
</reference>
<accession>A0A438AGF1</accession>
<dbReference type="SUPFAM" id="SSF54001">
    <property type="entry name" value="Cysteine proteinases"/>
    <property type="match status" value="1"/>
</dbReference>
<dbReference type="EMBL" id="RQXX01000003">
    <property type="protein sequence ID" value="RVV97782.1"/>
    <property type="molecule type" value="Genomic_DNA"/>
</dbReference>
<evidence type="ECO:0000256" key="2">
    <source>
        <dbReference type="ARBA" id="ARBA00022670"/>
    </source>
</evidence>